<feature type="compositionally biased region" description="Low complexity" evidence="2">
    <location>
        <begin position="150"/>
        <end position="160"/>
    </location>
</feature>
<feature type="non-terminal residue" evidence="3">
    <location>
        <position position="225"/>
    </location>
</feature>
<dbReference type="AlphaFoldDB" id="A0AAD5SX81"/>
<feature type="region of interest" description="Disordered" evidence="2">
    <location>
        <begin position="185"/>
        <end position="225"/>
    </location>
</feature>
<keyword evidence="4" id="KW-1185">Reference proteome</keyword>
<comment type="caution">
    <text evidence="3">The sequence shown here is derived from an EMBL/GenBank/DDBJ whole genome shotgun (WGS) entry which is preliminary data.</text>
</comment>
<accession>A0AAD5SX81</accession>
<feature type="region of interest" description="Disordered" evidence="2">
    <location>
        <begin position="136"/>
        <end position="160"/>
    </location>
</feature>
<gene>
    <name evidence="3" type="ORF">HK100_003107</name>
</gene>
<protein>
    <submittedName>
        <fullName evidence="3">Uncharacterized protein</fullName>
    </submittedName>
</protein>
<name>A0AAD5SX81_9FUNG</name>
<reference evidence="3" key="1">
    <citation type="submission" date="2020-05" db="EMBL/GenBank/DDBJ databases">
        <title>Phylogenomic resolution of chytrid fungi.</title>
        <authorList>
            <person name="Stajich J.E."/>
            <person name="Amses K."/>
            <person name="Simmons R."/>
            <person name="Seto K."/>
            <person name="Myers J."/>
            <person name="Bonds A."/>
            <person name="Quandt C.A."/>
            <person name="Barry K."/>
            <person name="Liu P."/>
            <person name="Grigoriev I."/>
            <person name="Longcore J.E."/>
            <person name="James T.Y."/>
        </authorList>
    </citation>
    <scope>NUCLEOTIDE SEQUENCE</scope>
    <source>
        <strain evidence="3">JEL0513</strain>
    </source>
</reference>
<evidence type="ECO:0000313" key="3">
    <source>
        <dbReference type="EMBL" id="KAJ3110242.1"/>
    </source>
</evidence>
<evidence type="ECO:0000313" key="4">
    <source>
        <dbReference type="Proteomes" id="UP001211907"/>
    </source>
</evidence>
<dbReference type="PANTHER" id="PTHR38120:SF1">
    <property type="entry name" value="M PROTEIN, SEROTYPE 2.1"/>
    <property type="match status" value="1"/>
</dbReference>
<sequence>LQKTTQEAILRLTQAQTHISTLTSDISELEQENAHLLEETESYNILLQTKTANGKFLSETRLIQKLNSETSLGDEIAAKRRSAGGGEYELEFDLESSYEKQLKAEVKALTLYIKKILSKVMTSPHLEDVLVKKEDNPYMNGNIDEASTASSRSSQQRNNRSSILVSATNAAVELVRSVSQAGQRMSINSGFGSSPSNSGSPVLPMPPIPHIPSFSSDGGGGVVEE</sequence>
<feature type="coiled-coil region" evidence="1">
    <location>
        <begin position="12"/>
        <end position="46"/>
    </location>
</feature>
<keyword evidence="1" id="KW-0175">Coiled coil</keyword>
<dbReference type="EMBL" id="JADGJH010001754">
    <property type="protein sequence ID" value="KAJ3110242.1"/>
    <property type="molecule type" value="Genomic_DNA"/>
</dbReference>
<feature type="compositionally biased region" description="Low complexity" evidence="2">
    <location>
        <begin position="186"/>
        <end position="202"/>
    </location>
</feature>
<evidence type="ECO:0000256" key="2">
    <source>
        <dbReference type="SAM" id="MobiDB-lite"/>
    </source>
</evidence>
<dbReference type="PANTHER" id="PTHR38120">
    <property type="entry name" value="EXPRESSED PROTEIN"/>
    <property type="match status" value="1"/>
</dbReference>
<proteinExistence type="predicted"/>
<organism evidence="3 4">
    <name type="scientific">Physocladia obscura</name>
    <dbReference type="NCBI Taxonomy" id="109957"/>
    <lineage>
        <taxon>Eukaryota</taxon>
        <taxon>Fungi</taxon>
        <taxon>Fungi incertae sedis</taxon>
        <taxon>Chytridiomycota</taxon>
        <taxon>Chytridiomycota incertae sedis</taxon>
        <taxon>Chytridiomycetes</taxon>
        <taxon>Chytridiales</taxon>
        <taxon>Chytriomycetaceae</taxon>
        <taxon>Physocladia</taxon>
    </lineage>
</organism>
<dbReference type="Proteomes" id="UP001211907">
    <property type="component" value="Unassembled WGS sequence"/>
</dbReference>
<evidence type="ECO:0000256" key="1">
    <source>
        <dbReference type="SAM" id="Coils"/>
    </source>
</evidence>